<dbReference type="AlphaFoldDB" id="A0A4Y2G8W0"/>
<gene>
    <name evidence="2" type="ORF">AVEN_244325_1</name>
</gene>
<reference evidence="2 3" key="1">
    <citation type="journal article" date="2019" name="Sci. Rep.">
        <title>Orb-weaving spider Araneus ventricosus genome elucidates the spidroin gene catalogue.</title>
        <authorList>
            <person name="Kono N."/>
            <person name="Nakamura H."/>
            <person name="Ohtoshi R."/>
            <person name="Moran D.A.P."/>
            <person name="Shinohara A."/>
            <person name="Yoshida Y."/>
            <person name="Fujiwara M."/>
            <person name="Mori M."/>
            <person name="Tomita M."/>
            <person name="Arakawa K."/>
        </authorList>
    </citation>
    <scope>NUCLEOTIDE SEQUENCE [LARGE SCALE GENOMIC DNA]</scope>
</reference>
<feature type="compositionally biased region" description="Polar residues" evidence="1">
    <location>
        <begin position="1"/>
        <end position="14"/>
    </location>
</feature>
<name>A0A4Y2G8W0_ARAVE</name>
<proteinExistence type="predicted"/>
<accession>A0A4Y2G8W0</accession>
<evidence type="ECO:0000256" key="1">
    <source>
        <dbReference type="SAM" id="MobiDB-lite"/>
    </source>
</evidence>
<evidence type="ECO:0000313" key="2">
    <source>
        <dbReference type="EMBL" id="GBM50043.1"/>
    </source>
</evidence>
<evidence type="ECO:0000313" key="3">
    <source>
        <dbReference type="Proteomes" id="UP000499080"/>
    </source>
</evidence>
<protein>
    <submittedName>
        <fullName evidence="2">Uncharacterized protein</fullName>
    </submittedName>
</protein>
<comment type="caution">
    <text evidence="2">The sequence shown here is derived from an EMBL/GenBank/DDBJ whole genome shotgun (WGS) entry which is preliminary data.</text>
</comment>
<sequence length="121" mass="14055">MTSEPASPLQISSPHQREDVRPTTSDLTCNRPKYMADLRWNLVSNLEPSCLDAVTSPSRCLKLRSDVTSSYKMRNIFQTELGRLIRRICEYEFTPLLFLHADFRFTVPVILLNYSIFKNLQ</sequence>
<feature type="region of interest" description="Disordered" evidence="1">
    <location>
        <begin position="1"/>
        <end position="27"/>
    </location>
</feature>
<dbReference type="Proteomes" id="UP000499080">
    <property type="component" value="Unassembled WGS sequence"/>
</dbReference>
<dbReference type="EMBL" id="BGPR01098686">
    <property type="protein sequence ID" value="GBM50043.1"/>
    <property type="molecule type" value="Genomic_DNA"/>
</dbReference>
<organism evidence="2 3">
    <name type="scientific">Araneus ventricosus</name>
    <name type="common">Orbweaver spider</name>
    <name type="synonym">Epeira ventricosa</name>
    <dbReference type="NCBI Taxonomy" id="182803"/>
    <lineage>
        <taxon>Eukaryota</taxon>
        <taxon>Metazoa</taxon>
        <taxon>Ecdysozoa</taxon>
        <taxon>Arthropoda</taxon>
        <taxon>Chelicerata</taxon>
        <taxon>Arachnida</taxon>
        <taxon>Araneae</taxon>
        <taxon>Araneomorphae</taxon>
        <taxon>Entelegynae</taxon>
        <taxon>Araneoidea</taxon>
        <taxon>Araneidae</taxon>
        <taxon>Araneus</taxon>
    </lineage>
</organism>
<keyword evidence="3" id="KW-1185">Reference proteome</keyword>